<evidence type="ECO:0000256" key="1">
    <source>
        <dbReference type="ARBA" id="ARBA00011069"/>
    </source>
</evidence>
<protein>
    <recommendedName>
        <fullName evidence="5">BUD13 homolog</fullName>
    </recommendedName>
</protein>
<feature type="compositionally biased region" description="Basic and acidic residues" evidence="2">
    <location>
        <begin position="1059"/>
        <end position="1106"/>
    </location>
</feature>
<dbReference type="OMA" id="VHANHPE"/>
<feature type="region of interest" description="Disordered" evidence="2">
    <location>
        <begin position="69"/>
        <end position="89"/>
    </location>
</feature>
<feature type="compositionally biased region" description="Polar residues" evidence="2">
    <location>
        <begin position="143"/>
        <end position="152"/>
    </location>
</feature>
<dbReference type="OrthoDB" id="6022at2759"/>
<feature type="compositionally biased region" description="Low complexity" evidence="2">
    <location>
        <begin position="735"/>
        <end position="745"/>
    </location>
</feature>
<dbReference type="STRING" id="69332.A0A388L7R3"/>
<feature type="compositionally biased region" description="Basic and acidic residues" evidence="2">
    <location>
        <begin position="259"/>
        <end position="269"/>
    </location>
</feature>
<dbReference type="InterPro" id="IPR051112">
    <property type="entry name" value="CWC26_splicing_factor"/>
</dbReference>
<dbReference type="GO" id="GO:0005684">
    <property type="term" value="C:U2-type spliceosomal complex"/>
    <property type="evidence" value="ECO:0007669"/>
    <property type="project" value="TreeGrafter"/>
</dbReference>
<dbReference type="PANTHER" id="PTHR31809:SF0">
    <property type="entry name" value="BUD13 HOMOLOG"/>
    <property type="match status" value="1"/>
</dbReference>
<comment type="caution">
    <text evidence="3">The sequence shown here is derived from an EMBL/GenBank/DDBJ whole genome shotgun (WGS) entry which is preliminary data.</text>
</comment>
<evidence type="ECO:0000313" key="3">
    <source>
        <dbReference type="EMBL" id="GBG78318.1"/>
    </source>
</evidence>
<feature type="compositionally biased region" description="Basic and acidic residues" evidence="2">
    <location>
        <begin position="234"/>
        <end position="250"/>
    </location>
</feature>
<feature type="compositionally biased region" description="Polar residues" evidence="2">
    <location>
        <begin position="664"/>
        <end position="674"/>
    </location>
</feature>
<feature type="compositionally biased region" description="Low complexity" evidence="2">
    <location>
        <begin position="582"/>
        <end position="596"/>
    </location>
</feature>
<feature type="region of interest" description="Disordered" evidence="2">
    <location>
        <begin position="1"/>
        <end position="43"/>
    </location>
</feature>
<feature type="compositionally biased region" description="Basic and acidic residues" evidence="2">
    <location>
        <begin position="8"/>
        <end position="28"/>
    </location>
</feature>
<feature type="compositionally biased region" description="Acidic residues" evidence="2">
    <location>
        <begin position="74"/>
        <end position="83"/>
    </location>
</feature>
<reference evidence="3 4" key="1">
    <citation type="journal article" date="2018" name="Cell">
        <title>The Chara Genome: Secondary Complexity and Implications for Plant Terrestrialization.</title>
        <authorList>
            <person name="Nishiyama T."/>
            <person name="Sakayama H."/>
            <person name="Vries J.D."/>
            <person name="Buschmann H."/>
            <person name="Saint-Marcoux D."/>
            <person name="Ullrich K.K."/>
            <person name="Haas F.B."/>
            <person name="Vanderstraeten L."/>
            <person name="Becker D."/>
            <person name="Lang D."/>
            <person name="Vosolsobe S."/>
            <person name="Rombauts S."/>
            <person name="Wilhelmsson P.K.I."/>
            <person name="Janitza P."/>
            <person name="Kern R."/>
            <person name="Heyl A."/>
            <person name="Rumpler F."/>
            <person name="Villalobos L.I.A.C."/>
            <person name="Clay J.M."/>
            <person name="Skokan R."/>
            <person name="Toyoda A."/>
            <person name="Suzuki Y."/>
            <person name="Kagoshima H."/>
            <person name="Schijlen E."/>
            <person name="Tajeshwar N."/>
            <person name="Catarino B."/>
            <person name="Hetherington A.J."/>
            <person name="Saltykova A."/>
            <person name="Bonnot C."/>
            <person name="Breuninger H."/>
            <person name="Symeonidi A."/>
            <person name="Radhakrishnan G.V."/>
            <person name="Van Nieuwerburgh F."/>
            <person name="Deforce D."/>
            <person name="Chang C."/>
            <person name="Karol K.G."/>
            <person name="Hedrich R."/>
            <person name="Ulvskov P."/>
            <person name="Glockner G."/>
            <person name="Delwiche C.F."/>
            <person name="Petrasek J."/>
            <person name="Van de Peer Y."/>
            <person name="Friml J."/>
            <person name="Beilby M."/>
            <person name="Dolan L."/>
            <person name="Kohara Y."/>
            <person name="Sugano S."/>
            <person name="Fujiyama A."/>
            <person name="Delaux P.-M."/>
            <person name="Quint M."/>
            <person name="TheiBen G."/>
            <person name="Hagemann M."/>
            <person name="Harholt J."/>
            <person name="Dunand C."/>
            <person name="Zachgo S."/>
            <person name="Langdale J."/>
            <person name="Maumus F."/>
            <person name="Straeten D.V.D."/>
            <person name="Gould S.B."/>
            <person name="Rensing S.A."/>
        </authorList>
    </citation>
    <scope>NUCLEOTIDE SEQUENCE [LARGE SCALE GENOMIC DNA]</scope>
    <source>
        <strain evidence="3 4">S276</strain>
    </source>
</reference>
<feature type="compositionally biased region" description="Low complexity" evidence="2">
    <location>
        <begin position="270"/>
        <end position="280"/>
    </location>
</feature>
<feature type="compositionally biased region" description="Basic and acidic residues" evidence="2">
    <location>
        <begin position="305"/>
        <end position="333"/>
    </location>
</feature>
<dbReference type="EMBL" id="BFEA01000291">
    <property type="protein sequence ID" value="GBG78318.1"/>
    <property type="molecule type" value="Genomic_DNA"/>
</dbReference>
<dbReference type="Pfam" id="PF09736">
    <property type="entry name" value="Bud13"/>
    <property type="match status" value="1"/>
</dbReference>
<dbReference type="Proteomes" id="UP000265515">
    <property type="component" value="Unassembled WGS sequence"/>
</dbReference>
<feature type="compositionally biased region" description="Polar residues" evidence="2">
    <location>
        <begin position="182"/>
        <end position="200"/>
    </location>
</feature>
<feature type="compositionally biased region" description="Polar residues" evidence="2">
    <location>
        <begin position="634"/>
        <end position="652"/>
    </location>
</feature>
<proteinExistence type="inferred from homology"/>
<feature type="region of interest" description="Disordered" evidence="2">
    <location>
        <begin position="1057"/>
        <end position="1106"/>
    </location>
</feature>
<sequence>MTSSMVDYLKRYASRGDDDSGRKEQGDMKKKKQKKKRKVGVDTGNVVNTAASIRGMVIVDDDAPWQKEVKEEVSDVEDEEDAPQVEKDEEVRIMERLKEARERRPLLTIGGDRGGWVTVADKARSEGAEAAAAAAATAAEVEQGSSRPQQQEGGEDGAVAPLPSSSSLGSSPLRHKGRPSSMEITRSSPQKRPGQASGQQTHDERFPPELNMRPDAQGDISPPRRSSSKVSSESARRGTRHDVRQNRDDWGSALPDMIAADKNKPRLLDCSRSCSSSHVSVGGGGEWHAASDGGQMVMTTKQAKRAKDNSSDHSDSHNRKAQRHDSPPPEKSRPALAGIGRDCRRDSLLLRKEVCRHGSVDLSPPRKARLPDCPPDSSPARKEHRHGRQDSPDPSSSPLRRSHRPPPHLIPPSGGRRGREVLPDLSPPRKGRRSHGSPSADSSPTAMIRRDSPADLLPVRRRSRHDSPDLSPGGTRMASRHVSPALPSPSTQSHRHHRHHQASSPDSTPPPRKSLRSSPVAVCPPPAGARLDSPDPDVSPPRRGPGPISSDSDLSPPPRKARGDGGGHNSPALSPPRKGHHVSSPPTSSLPVSRTRCASPDLSPRHTRWRHHDVRDLSLHQKPCGHDSPDLSASKKQTLRGNSADDGSSDLSPSRKGLEGKFSPRSSTSPSPQDLPSPRRTRRCDVPDLSPARKTRHNSPDLSTGGNKDHDNSLRRGSAPSGKRRHDCPPPDFSPPLRKSLLKPPADVSPPRRKTRHDSPDMFPPPRRKARHDSPDGAPLPRRKARHDSPDVSSPQHRGTRHDSPDMSPPRRKAHHDSPDVSPPLREKARPHDSPDMSPPRRTARQVSPDMSPPRRKARHDSPDVLLRCGGKARHDSPNLSPPRRARRGLSDDADAALPPRRGCPDGPTPGMAPTMSGRDSSSSGVRWKRSGWEILPEREKDGQTSLASLKDRGDFLTSTLSAGISGADSRVSGNVKRGRGEGGTWEEGGGKKMSDGAAAGLRKAEEIRVEIEKKKAEDDRRLKSLDASISGRGAATVYRDREGRKVDGTIAVEAMAAAKRESESNKPKGRVGEKPEWGKGLMQRKEMEARVQAEKEERNKPFARYRDDPDLDKALKNAVRWGDPMAHLALKKQRAEELEAPRLDSEFASTSGFCVPQEIPPHSWLKRGLPAAPNRYGIRPGRHWDGRDRSTGFEKNLFKNRSERLALEKEAYLWSVTDM</sequence>
<dbReference type="PANTHER" id="PTHR31809">
    <property type="entry name" value="BUD13 HOMOLOG"/>
    <property type="match status" value="1"/>
</dbReference>
<feature type="compositionally biased region" description="Basic residues" evidence="2">
    <location>
        <begin position="29"/>
        <end position="38"/>
    </location>
</feature>
<evidence type="ECO:0000313" key="4">
    <source>
        <dbReference type="Proteomes" id="UP000265515"/>
    </source>
</evidence>
<dbReference type="InterPro" id="IPR018609">
    <property type="entry name" value="Bud13"/>
</dbReference>
<gene>
    <name evidence="3" type="ORF">CBR_g26347</name>
</gene>
<feature type="region of interest" description="Disordered" evidence="2">
    <location>
        <begin position="123"/>
        <end position="341"/>
    </location>
</feature>
<feature type="compositionally biased region" description="Basic and acidic residues" evidence="2">
    <location>
        <begin position="613"/>
        <end position="629"/>
    </location>
</feature>
<feature type="compositionally biased region" description="Polar residues" evidence="2">
    <location>
        <begin position="436"/>
        <end position="445"/>
    </location>
</feature>
<dbReference type="AlphaFoldDB" id="A0A388L7R3"/>
<evidence type="ECO:0000256" key="2">
    <source>
        <dbReference type="SAM" id="MobiDB-lite"/>
    </source>
</evidence>
<dbReference type="Gramene" id="GBG78318">
    <property type="protein sequence ID" value="GBG78318"/>
    <property type="gene ID" value="CBR_g26347"/>
</dbReference>
<dbReference type="GO" id="GO:0070274">
    <property type="term" value="C:RES complex"/>
    <property type="evidence" value="ECO:0007669"/>
    <property type="project" value="TreeGrafter"/>
</dbReference>
<feature type="compositionally biased region" description="Basic and acidic residues" evidence="2">
    <location>
        <begin position="825"/>
        <end position="835"/>
    </location>
</feature>
<dbReference type="GO" id="GO:0000398">
    <property type="term" value="P:mRNA splicing, via spliceosome"/>
    <property type="evidence" value="ECO:0007669"/>
    <property type="project" value="TreeGrafter"/>
</dbReference>
<comment type="similarity">
    <text evidence="1">Belongs to the CWC26 family.</text>
</comment>
<dbReference type="GO" id="GO:0003723">
    <property type="term" value="F:RNA binding"/>
    <property type="evidence" value="ECO:0007669"/>
    <property type="project" value="TreeGrafter"/>
</dbReference>
<name>A0A388L7R3_CHABU</name>
<feature type="compositionally biased region" description="Low complexity" evidence="2">
    <location>
        <begin position="128"/>
        <end position="142"/>
    </location>
</feature>
<organism evidence="3 4">
    <name type="scientific">Chara braunii</name>
    <name type="common">Braun's stonewort</name>
    <dbReference type="NCBI Taxonomy" id="69332"/>
    <lineage>
        <taxon>Eukaryota</taxon>
        <taxon>Viridiplantae</taxon>
        <taxon>Streptophyta</taxon>
        <taxon>Charophyceae</taxon>
        <taxon>Charales</taxon>
        <taxon>Characeae</taxon>
        <taxon>Chara</taxon>
    </lineage>
</organism>
<feature type="compositionally biased region" description="Low complexity" evidence="2">
    <location>
        <begin position="545"/>
        <end position="554"/>
    </location>
</feature>
<feature type="compositionally biased region" description="Low complexity" evidence="2">
    <location>
        <begin position="221"/>
        <end position="233"/>
    </location>
</feature>
<feature type="region of interest" description="Disordered" evidence="2">
    <location>
        <begin position="356"/>
        <end position="947"/>
    </location>
</feature>
<keyword evidence="4" id="KW-1185">Reference proteome</keyword>
<feature type="region of interest" description="Disordered" evidence="2">
    <location>
        <begin position="965"/>
        <end position="1003"/>
    </location>
</feature>
<feature type="compositionally biased region" description="Low complexity" evidence="2">
    <location>
        <begin position="161"/>
        <end position="172"/>
    </location>
</feature>
<evidence type="ECO:0008006" key="5">
    <source>
        <dbReference type="Google" id="ProtNLM"/>
    </source>
</evidence>
<accession>A0A388L7R3</accession>